<dbReference type="SUPFAM" id="SSF100950">
    <property type="entry name" value="NagB/RpiA/CoA transferase-like"/>
    <property type="match status" value="1"/>
</dbReference>
<dbReference type="PRINTS" id="PR00037">
    <property type="entry name" value="HTHLACR"/>
</dbReference>
<evidence type="ECO:0000313" key="6">
    <source>
        <dbReference type="Proteomes" id="UP000317715"/>
    </source>
</evidence>
<keyword evidence="6" id="KW-1185">Reference proteome</keyword>
<reference evidence="5 6" key="1">
    <citation type="submission" date="2019-06" db="EMBL/GenBank/DDBJ databases">
        <title>Whole genome shotgun sequence of Paenarthrobacter aurescens NBRC 12136.</title>
        <authorList>
            <person name="Hosoyama A."/>
            <person name="Uohara A."/>
            <person name="Ohji S."/>
            <person name="Ichikawa N."/>
        </authorList>
    </citation>
    <scope>NUCLEOTIDE SEQUENCE [LARGE SCALE GENOMIC DNA]</scope>
    <source>
        <strain evidence="5 6">NBRC 12136</strain>
    </source>
</reference>
<dbReference type="InterPro" id="IPR001034">
    <property type="entry name" value="DeoR_HTH"/>
</dbReference>
<sequence length="272" mass="28875">MFDEVPRKALMLQAARHSAIIDAVQRERVVRVSDLAQLLGVSPMTVRRDIEALEEAGRVERIHGGAKLPGDASTHEPGFELKSTQLPAEKHAIAVEAAALVQEGMAIGLGAGTTTWALAKELVNGPRITVVTNSVRIADLFHHGSSSGPARFGSTVILIGGERTPSDALVGPIATSSLKQLHLDVLFLGVHGMDAHAGFTTPNLLEAETNRAFMTSARSTVILADHSKWGVVGIASIARLEEADELITDSLLGEDARRVLAENVAKLRIAEA</sequence>
<keyword evidence="3" id="KW-0804">Transcription</keyword>
<evidence type="ECO:0000259" key="4">
    <source>
        <dbReference type="PROSITE" id="PS51000"/>
    </source>
</evidence>
<dbReference type="PANTHER" id="PTHR30363:SF44">
    <property type="entry name" value="AGA OPERON TRANSCRIPTIONAL REPRESSOR-RELATED"/>
    <property type="match status" value="1"/>
</dbReference>
<dbReference type="Gene3D" id="3.40.50.1360">
    <property type="match status" value="1"/>
</dbReference>
<dbReference type="PROSITE" id="PS00894">
    <property type="entry name" value="HTH_DEOR_1"/>
    <property type="match status" value="1"/>
</dbReference>
<dbReference type="Gene3D" id="1.10.10.10">
    <property type="entry name" value="Winged helix-like DNA-binding domain superfamily/Winged helix DNA-binding domain"/>
    <property type="match status" value="1"/>
</dbReference>
<proteinExistence type="predicted"/>
<keyword evidence="2" id="KW-0238">DNA-binding</keyword>
<dbReference type="GO" id="GO:0003677">
    <property type="term" value="F:DNA binding"/>
    <property type="evidence" value="ECO:0007669"/>
    <property type="project" value="UniProtKB-KW"/>
</dbReference>
<feature type="domain" description="HTH deoR-type" evidence="4">
    <location>
        <begin position="13"/>
        <end position="68"/>
    </location>
</feature>
<dbReference type="InterPro" id="IPR036390">
    <property type="entry name" value="WH_DNA-bd_sf"/>
</dbReference>
<name>A0A4Y3N6W2_PAEAU</name>
<dbReference type="AlphaFoldDB" id="A0A4Y3N6W2"/>
<accession>A0A4Y3N6W2</accession>
<evidence type="ECO:0000313" key="5">
    <source>
        <dbReference type="EMBL" id="GEB17604.1"/>
    </source>
</evidence>
<dbReference type="InterPro" id="IPR014036">
    <property type="entry name" value="DeoR-like_C"/>
</dbReference>
<dbReference type="SMART" id="SM00420">
    <property type="entry name" value="HTH_DEOR"/>
    <property type="match status" value="1"/>
</dbReference>
<organism evidence="5 6">
    <name type="scientific">Paenarthrobacter aurescens</name>
    <name type="common">Arthrobacter aurescens</name>
    <dbReference type="NCBI Taxonomy" id="43663"/>
    <lineage>
        <taxon>Bacteria</taxon>
        <taxon>Bacillati</taxon>
        <taxon>Actinomycetota</taxon>
        <taxon>Actinomycetes</taxon>
        <taxon>Micrococcales</taxon>
        <taxon>Micrococcaceae</taxon>
        <taxon>Paenarthrobacter</taxon>
    </lineage>
</organism>
<dbReference type="InterPro" id="IPR037171">
    <property type="entry name" value="NagB/RpiA_transferase-like"/>
</dbReference>
<evidence type="ECO:0000256" key="1">
    <source>
        <dbReference type="ARBA" id="ARBA00023015"/>
    </source>
</evidence>
<dbReference type="Proteomes" id="UP000317715">
    <property type="component" value="Unassembled WGS sequence"/>
</dbReference>
<dbReference type="GO" id="GO:0003700">
    <property type="term" value="F:DNA-binding transcription factor activity"/>
    <property type="evidence" value="ECO:0007669"/>
    <property type="project" value="InterPro"/>
</dbReference>
<dbReference type="EMBL" id="BJMD01000002">
    <property type="protein sequence ID" value="GEB17604.1"/>
    <property type="molecule type" value="Genomic_DNA"/>
</dbReference>
<dbReference type="PANTHER" id="PTHR30363">
    <property type="entry name" value="HTH-TYPE TRANSCRIPTIONAL REGULATOR SRLR-RELATED"/>
    <property type="match status" value="1"/>
</dbReference>
<dbReference type="Pfam" id="PF08220">
    <property type="entry name" value="HTH_DeoR"/>
    <property type="match status" value="1"/>
</dbReference>
<dbReference type="InterPro" id="IPR036388">
    <property type="entry name" value="WH-like_DNA-bd_sf"/>
</dbReference>
<protein>
    <submittedName>
        <fullName evidence="5">DeoR family transcriptional regulator</fullName>
    </submittedName>
</protein>
<dbReference type="Pfam" id="PF00455">
    <property type="entry name" value="DeoRC"/>
    <property type="match status" value="1"/>
</dbReference>
<dbReference type="InterPro" id="IPR018356">
    <property type="entry name" value="Tscrpt_reg_HTH_DeoR_CS"/>
</dbReference>
<dbReference type="SUPFAM" id="SSF46785">
    <property type="entry name" value="Winged helix' DNA-binding domain"/>
    <property type="match status" value="1"/>
</dbReference>
<dbReference type="InterPro" id="IPR050313">
    <property type="entry name" value="Carb_Metab_HTH_regulators"/>
</dbReference>
<evidence type="ECO:0000256" key="3">
    <source>
        <dbReference type="ARBA" id="ARBA00023163"/>
    </source>
</evidence>
<keyword evidence="1" id="KW-0805">Transcription regulation</keyword>
<gene>
    <name evidence="5" type="ORF">AAU01_03590</name>
</gene>
<evidence type="ECO:0000256" key="2">
    <source>
        <dbReference type="ARBA" id="ARBA00023125"/>
    </source>
</evidence>
<dbReference type="PROSITE" id="PS51000">
    <property type="entry name" value="HTH_DEOR_2"/>
    <property type="match status" value="1"/>
</dbReference>
<comment type="caution">
    <text evidence="5">The sequence shown here is derived from an EMBL/GenBank/DDBJ whole genome shotgun (WGS) entry which is preliminary data.</text>
</comment>
<dbReference type="SMART" id="SM01134">
    <property type="entry name" value="DeoRC"/>
    <property type="match status" value="1"/>
</dbReference>